<dbReference type="EMBL" id="CP117417">
    <property type="protein sequence ID" value="WCT76234.1"/>
    <property type="molecule type" value="Genomic_DNA"/>
</dbReference>
<keyword evidence="5 7" id="KW-1133">Transmembrane helix</keyword>
<accession>A0ABY7TSP9</accession>
<keyword evidence="3" id="KW-1003">Cell membrane</keyword>
<dbReference type="InterPro" id="IPR055348">
    <property type="entry name" value="DctQ"/>
</dbReference>
<evidence type="ECO:0000259" key="8">
    <source>
        <dbReference type="Pfam" id="PF04290"/>
    </source>
</evidence>
<name>A0ABY7TSP9_9SPHN</name>
<evidence type="ECO:0000256" key="5">
    <source>
        <dbReference type="ARBA" id="ARBA00022989"/>
    </source>
</evidence>
<dbReference type="Pfam" id="PF04290">
    <property type="entry name" value="DctQ"/>
    <property type="match status" value="1"/>
</dbReference>
<keyword evidence="4 7" id="KW-0812">Transmembrane</keyword>
<feature type="transmembrane region" description="Helical" evidence="7">
    <location>
        <begin position="23"/>
        <end position="44"/>
    </location>
</feature>
<evidence type="ECO:0000313" key="9">
    <source>
        <dbReference type="EMBL" id="WCT76234.1"/>
    </source>
</evidence>
<comment type="subcellular location">
    <subcellularLocation>
        <location evidence="7">Cell inner membrane</location>
        <topology evidence="7">Multi-pass membrane protein</topology>
    </subcellularLocation>
    <subcellularLocation>
        <location evidence="1">Cell membrane</location>
        <topology evidence="1">Multi-pass membrane protein</topology>
    </subcellularLocation>
</comment>
<sequence>MPPPPPHGVLDGDETRPSVLRRLAYGLGAVGLGLAALSDFIAVAGRHLGLHLLGSIELTQTGIVFLGAGAMLYATLERHHASVHMVTSRLSAPTAALLRRIMSVVSAAVFLGVAIGTTWVMGDLWNGYEMTELLEIPIRWLRALWLLASFAIAALFLRQAFQSDAPRNDGGEA</sequence>
<feature type="transmembrane region" description="Helical" evidence="7">
    <location>
        <begin position="50"/>
        <end position="76"/>
    </location>
</feature>
<reference evidence="9 10" key="1">
    <citation type="submission" date="2023-02" db="EMBL/GenBank/DDBJ databases">
        <title>Genome sequence of Novosphingobium humi KACC 19094.</title>
        <authorList>
            <person name="Kim S."/>
            <person name="Heo J."/>
            <person name="Kwon S.-W."/>
        </authorList>
    </citation>
    <scope>NUCLEOTIDE SEQUENCE [LARGE SCALE GENOMIC DNA]</scope>
    <source>
        <strain evidence="9 10">KACC 19094</strain>
    </source>
</reference>
<organism evidence="9 10">
    <name type="scientific">Novosphingobium humi</name>
    <dbReference type="NCBI Taxonomy" id="2282397"/>
    <lineage>
        <taxon>Bacteria</taxon>
        <taxon>Pseudomonadati</taxon>
        <taxon>Pseudomonadota</taxon>
        <taxon>Alphaproteobacteria</taxon>
        <taxon>Sphingomonadales</taxon>
        <taxon>Sphingomonadaceae</taxon>
        <taxon>Novosphingobium</taxon>
    </lineage>
</organism>
<proteinExistence type="inferred from homology"/>
<evidence type="ECO:0000256" key="7">
    <source>
        <dbReference type="RuleBase" id="RU369079"/>
    </source>
</evidence>
<evidence type="ECO:0000256" key="6">
    <source>
        <dbReference type="ARBA" id="ARBA00023136"/>
    </source>
</evidence>
<dbReference type="Proteomes" id="UP001218231">
    <property type="component" value="Chromosome"/>
</dbReference>
<keyword evidence="6 7" id="KW-0472">Membrane</keyword>
<comment type="similarity">
    <text evidence="7">Belongs to the TRAP transporter small permease family.</text>
</comment>
<evidence type="ECO:0000256" key="3">
    <source>
        <dbReference type="ARBA" id="ARBA00022475"/>
    </source>
</evidence>
<feature type="domain" description="Tripartite ATP-independent periplasmic transporters DctQ component" evidence="8">
    <location>
        <begin position="40"/>
        <end position="162"/>
    </location>
</feature>
<feature type="transmembrane region" description="Helical" evidence="7">
    <location>
        <begin position="140"/>
        <end position="157"/>
    </location>
</feature>
<protein>
    <recommendedName>
        <fullName evidence="7">TRAP transporter small permease protein</fullName>
    </recommendedName>
</protein>
<evidence type="ECO:0000256" key="2">
    <source>
        <dbReference type="ARBA" id="ARBA00022448"/>
    </source>
</evidence>
<feature type="transmembrane region" description="Helical" evidence="7">
    <location>
        <begin position="97"/>
        <end position="120"/>
    </location>
</feature>
<keyword evidence="7" id="KW-0997">Cell inner membrane</keyword>
<comment type="function">
    <text evidence="7">Part of the tripartite ATP-independent periplasmic (TRAP) transport system.</text>
</comment>
<comment type="subunit">
    <text evidence="7">The complex comprises the extracytoplasmic solute receptor protein and the two transmembrane proteins.</text>
</comment>
<evidence type="ECO:0000256" key="4">
    <source>
        <dbReference type="ARBA" id="ARBA00022692"/>
    </source>
</evidence>
<evidence type="ECO:0000313" key="10">
    <source>
        <dbReference type="Proteomes" id="UP001218231"/>
    </source>
</evidence>
<gene>
    <name evidence="9" type="ORF">PQ457_09745</name>
</gene>
<dbReference type="RefSeq" id="WP_273616685.1">
    <property type="nucleotide sequence ID" value="NZ_CP117417.1"/>
</dbReference>
<keyword evidence="2 7" id="KW-0813">Transport</keyword>
<keyword evidence="10" id="KW-1185">Reference proteome</keyword>
<evidence type="ECO:0000256" key="1">
    <source>
        <dbReference type="ARBA" id="ARBA00004651"/>
    </source>
</evidence>